<proteinExistence type="predicted"/>
<gene>
    <name evidence="1" type="ORF">OWV82_000701</name>
</gene>
<protein>
    <submittedName>
        <fullName evidence="1">Arginine-glutamic acid dipeptide repeats</fullName>
    </submittedName>
</protein>
<dbReference type="Proteomes" id="UP001164539">
    <property type="component" value="Chromosome 1"/>
</dbReference>
<keyword evidence="2" id="KW-1185">Reference proteome</keyword>
<organism evidence="1 2">
    <name type="scientific">Melia azedarach</name>
    <name type="common">Chinaberry tree</name>
    <dbReference type="NCBI Taxonomy" id="155640"/>
    <lineage>
        <taxon>Eukaryota</taxon>
        <taxon>Viridiplantae</taxon>
        <taxon>Streptophyta</taxon>
        <taxon>Embryophyta</taxon>
        <taxon>Tracheophyta</taxon>
        <taxon>Spermatophyta</taxon>
        <taxon>Magnoliopsida</taxon>
        <taxon>eudicotyledons</taxon>
        <taxon>Gunneridae</taxon>
        <taxon>Pentapetalae</taxon>
        <taxon>rosids</taxon>
        <taxon>malvids</taxon>
        <taxon>Sapindales</taxon>
        <taxon>Meliaceae</taxon>
        <taxon>Melia</taxon>
    </lineage>
</organism>
<evidence type="ECO:0000313" key="2">
    <source>
        <dbReference type="Proteomes" id="UP001164539"/>
    </source>
</evidence>
<dbReference type="EMBL" id="CM051394">
    <property type="protein sequence ID" value="KAJ4727630.1"/>
    <property type="molecule type" value="Genomic_DNA"/>
</dbReference>
<evidence type="ECO:0000313" key="1">
    <source>
        <dbReference type="EMBL" id="KAJ4727630.1"/>
    </source>
</evidence>
<accession>A0ACC1YUZ2</accession>
<comment type="caution">
    <text evidence="1">The sequence shown here is derived from an EMBL/GenBank/DDBJ whole genome shotgun (WGS) entry which is preliminary data.</text>
</comment>
<sequence length="849" mass="94697">MQMDSMHLDNNRECIEDESEQQLLAPFSADTADIFGEPELLPRVGHQYQAEIPPLMSKYDCLQLINEPTDTKSSVNLPYCVYLGLPFPLMWANTEFENVHGTVEFENSEESRITSTDDYAEPKVEALDSVLGNRKDGKDAVGYLNSQSTPEGDQMDVDPVLTQELKTKLDQVERGLCPLPGSLGESWKQIECDSFLLALYIFGKNLNLVKRFVESKRIGDILSFYYGKFYKSDGYRRWSECRKLRGRRFVHGQKIFTGWRQQELLSRIFSHVSEECKSILLEDLRKFGEGKFSFEEYVFTLKNAVGIGMLIEAIGVGKGKKDLTGTAMEPVKTNHVCSLQPEIPVGKACSSLTSADIIKFLTGDFRLSKARSSDLFWEAVWPRLLARGWHSEQPKNHSFSNSKNTLVFLVPGVKKFSRRRLVKGDHYFDSLSDVLNKVASEPGLLELEIEAGKCSEHKEEDRLDQPKKQGPDGLSNKQHHCYLQPRKSNHNRHLVQFTIVDTSLFRGAGRSKVREIRSLPVESTNISTPSNLSSESEEDTSEDSEDEVEETNTTNVDDITNKGACAESSDCAHSIVNNSMSSTPISTNIAVENHTNHNTSPIDDKQQKDLMVGMYGESCCSIENVSVDRKLEESESHCRSNSHDTCEDMVSQLGPPQNLSSTSSLAKGNSARSNEGNVSENCMDREVSSGKLECHTLIDLNVPQVSSDLGHDELSKDVVQNNDSSSENRLSAVCEPSQQVEESKLADSRPSIDHQTIMNNRRQSTRNRPLTTKALEAFAFGYLSPKRKRKDTEVSQDNAMSKASRRVRGKTAVGGAVNNGVRDNIADSRIDGTLDAISGSTNVVDESHV</sequence>
<reference evidence="1 2" key="1">
    <citation type="journal article" date="2023" name="Science">
        <title>Complex scaffold remodeling in plant triterpene biosynthesis.</title>
        <authorList>
            <person name="De La Pena R."/>
            <person name="Hodgson H."/>
            <person name="Liu J.C."/>
            <person name="Stephenson M.J."/>
            <person name="Martin A.C."/>
            <person name="Owen C."/>
            <person name="Harkess A."/>
            <person name="Leebens-Mack J."/>
            <person name="Jimenez L.E."/>
            <person name="Osbourn A."/>
            <person name="Sattely E.S."/>
        </authorList>
    </citation>
    <scope>NUCLEOTIDE SEQUENCE [LARGE SCALE GENOMIC DNA]</scope>
    <source>
        <strain evidence="2">cv. JPN11</strain>
        <tissue evidence="1">Leaf</tissue>
    </source>
</reference>
<name>A0ACC1YUZ2_MELAZ</name>